<reference evidence="4" key="3">
    <citation type="submission" date="2025-09" db="UniProtKB">
        <authorList>
            <consortium name="Ensembl"/>
        </authorList>
    </citation>
    <scope>IDENTIFICATION</scope>
</reference>
<protein>
    <submittedName>
        <fullName evidence="4">Zinc finger protein 839</fullName>
    </submittedName>
</protein>
<dbReference type="OrthoDB" id="5981545at2759"/>
<keyword evidence="1" id="KW-0479">Metal-binding</keyword>
<dbReference type="PANTHER" id="PTHR16116">
    <property type="entry name" value="ZINC FINGER PROTEIN 839"/>
    <property type="match status" value="1"/>
</dbReference>
<dbReference type="GeneTree" id="ENSGT00390000002751"/>
<dbReference type="FunCoup" id="A0A5F8GS13">
    <property type="interactions" value="578"/>
</dbReference>
<evidence type="ECO:0000259" key="3">
    <source>
        <dbReference type="PROSITE" id="PS50157"/>
    </source>
</evidence>
<dbReference type="Pfam" id="PF15961">
    <property type="entry name" value="DUF4764"/>
    <property type="match status" value="1"/>
</dbReference>
<gene>
    <name evidence="4" type="primary">ZNF839</name>
</gene>
<feature type="compositionally biased region" description="Acidic residues" evidence="2">
    <location>
        <begin position="380"/>
        <end position="392"/>
    </location>
</feature>
<accession>A0A5F8GS13</accession>
<proteinExistence type="predicted"/>
<evidence type="ECO:0000313" key="4">
    <source>
        <dbReference type="Ensembl" id="ENSMODP00000050242.1"/>
    </source>
</evidence>
<dbReference type="OMA" id="RYMGNSK"/>
<dbReference type="InterPro" id="IPR013087">
    <property type="entry name" value="Znf_C2H2_type"/>
</dbReference>
<dbReference type="InterPro" id="IPR039946">
    <property type="entry name" value="ZN839"/>
</dbReference>
<keyword evidence="5" id="KW-1185">Reference proteome</keyword>
<dbReference type="PANTHER" id="PTHR16116:SF5">
    <property type="entry name" value="ZINC FINGER PROTEIN 839"/>
    <property type="match status" value="1"/>
</dbReference>
<evidence type="ECO:0000256" key="2">
    <source>
        <dbReference type="SAM" id="MobiDB-lite"/>
    </source>
</evidence>
<organism evidence="4 5">
    <name type="scientific">Monodelphis domestica</name>
    <name type="common">Gray short-tailed opossum</name>
    <dbReference type="NCBI Taxonomy" id="13616"/>
    <lineage>
        <taxon>Eukaryota</taxon>
        <taxon>Metazoa</taxon>
        <taxon>Chordata</taxon>
        <taxon>Craniata</taxon>
        <taxon>Vertebrata</taxon>
        <taxon>Euteleostomi</taxon>
        <taxon>Mammalia</taxon>
        <taxon>Metatheria</taxon>
        <taxon>Didelphimorphia</taxon>
        <taxon>Didelphidae</taxon>
        <taxon>Monodelphis</taxon>
    </lineage>
</organism>
<keyword evidence="1" id="KW-0862">Zinc</keyword>
<feature type="region of interest" description="Disordered" evidence="2">
    <location>
        <begin position="372"/>
        <end position="402"/>
    </location>
</feature>
<evidence type="ECO:0000313" key="5">
    <source>
        <dbReference type="Proteomes" id="UP000002280"/>
    </source>
</evidence>
<dbReference type="GeneID" id="100021847"/>
<reference evidence="4 5" key="1">
    <citation type="journal article" date="2007" name="Nature">
        <title>Genome of the marsupial Monodelphis domestica reveals innovation in non-coding sequences.</title>
        <authorList>
            <person name="Mikkelsen T.S."/>
            <person name="Wakefield M.J."/>
            <person name="Aken B."/>
            <person name="Amemiya C.T."/>
            <person name="Chang J.L."/>
            <person name="Duke S."/>
            <person name="Garber M."/>
            <person name="Gentles A.J."/>
            <person name="Goodstadt L."/>
            <person name="Heger A."/>
            <person name="Jurka J."/>
            <person name="Kamal M."/>
            <person name="Mauceli E."/>
            <person name="Searle S.M."/>
            <person name="Sharpe T."/>
            <person name="Baker M.L."/>
            <person name="Batzer M.A."/>
            <person name="Benos P.V."/>
            <person name="Belov K."/>
            <person name="Clamp M."/>
            <person name="Cook A."/>
            <person name="Cuff J."/>
            <person name="Das R."/>
            <person name="Davidow L."/>
            <person name="Deakin J.E."/>
            <person name="Fazzari M.J."/>
            <person name="Glass J.L."/>
            <person name="Grabherr M."/>
            <person name="Greally J.M."/>
            <person name="Gu W."/>
            <person name="Hore T.A."/>
            <person name="Huttley G.A."/>
            <person name="Kleber M."/>
            <person name="Jirtle R.L."/>
            <person name="Koina E."/>
            <person name="Lee J.T."/>
            <person name="Mahony S."/>
            <person name="Marra M.A."/>
            <person name="Miller R.D."/>
            <person name="Nicholls R.D."/>
            <person name="Oda M."/>
            <person name="Papenfuss A.T."/>
            <person name="Parra Z.E."/>
            <person name="Pollock D.D."/>
            <person name="Ray D.A."/>
            <person name="Schein J.E."/>
            <person name="Speed T.P."/>
            <person name="Thompson K."/>
            <person name="VandeBerg J.L."/>
            <person name="Wade C.M."/>
            <person name="Walker J.A."/>
            <person name="Waters P.D."/>
            <person name="Webber C."/>
            <person name="Weidman J.R."/>
            <person name="Xie X."/>
            <person name="Zody M.C."/>
            <person name="Baldwin J."/>
            <person name="Abdouelleil A."/>
            <person name="Abdulkadir J."/>
            <person name="Abebe A."/>
            <person name="Abera B."/>
            <person name="Abreu J."/>
            <person name="Acer S.C."/>
            <person name="Aftuck L."/>
            <person name="Alexander A."/>
            <person name="An P."/>
            <person name="Anderson E."/>
            <person name="Anderson S."/>
            <person name="Arachi H."/>
            <person name="Azer M."/>
            <person name="Bachantsang P."/>
            <person name="Barry A."/>
            <person name="Bayul T."/>
            <person name="Berlin A."/>
            <person name="Bessette D."/>
            <person name="Bloom T."/>
            <person name="Bloom T."/>
            <person name="Boguslavskiy L."/>
            <person name="Bonnet C."/>
            <person name="Boukhgalter B."/>
            <person name="Bourzgui I."/>
            <person name="Brown A."/>
            <person name="Cahill P."/>
            <person name="Channer S."/>
            <person name="Cheshatsang Y."/>
            <person name="Chuda L."/>
            <person name="Citroen M."/>
            <person name="Collymore A."/>
            <person name="Cooke P."/>
            <person name="Costello M."/>
            <person name="D'Aco K."/>
            <person name="Daza R."/>
            <person name="De Haan G."/>
            <person name="DeGray S."/>
            <person name="DeMaso C."/>
            <person name="Dhargay N."/>
            <person name="Dooley K."/>
            <person name="Dooley E."/>
            <person name="Doricent M."/>
            <person name="Dorje P."/>
            <person name="Dorjee K."/>
            <person name="Dupes A."/>
            <person name="Elong R."/>
            <person name="Falk J."/>
            <person name="Farina A."/>
            <person name="Faro S."/>
            <person name="Ferguson D."/>
            <person name="Fisher S."/>
            <person name="Foley C.D."/>
            <person name="Franke A."/>
            <person name="Friedrich D."/>
            <person name="Gadbois L."/>
            <person name="Gearin G."/>
            <person name="Gearin C.R."/>
            <person name="Giannoukos G."/>
            <person name="Goode T."/>
            <person name="Graham J."/>
            <person name="Grandbois E."/>
            <person name="Grewal S."/>
            <person name="Gyaltsen K."/>
            <person name="Hafez N."/>
            <person name="Hagos B."/>
            <person name="Hall J."/>
            <person name="Henson C."/>
            <person name="Hollinger A."/>
            <person name="Honan T."/>
            <person name="Huard M.D."/>
            <person name="Hughes L."/>
            <person name="Hurhula B."/>
            <person name="Husby M.E."/>
            <person name="Kamat A."/>
            <person name="Kanga B."/>
            <person name="Kashin S."/>
            <person name="Khazanovich D."/>
            <person name="Kisner P."/>
            <person name="Lance K."/>
            <person name="Lara M."/>
            <person name="Lee W."/>
            <person name="Lennon N."/>
            <person name="Letendre F."/>
            <person name="LeVine R."/>
            <person name="Lipovsky A."/>
            <person name="Liu X."/>
            <person name="Liu J."/>
            <person name="Liu S."/>
            <person name="Lokyitsang T."/>
            <person name="Lokyitsang Y."/>
            <person name="Lubonja R."/>
            <person name="Lui A."/>
            <person name="MacDonald P."/>
            <person name="Magnisalis V."/>
            <person name="Maru K."/>
            <person name="Matthews C."/>
            <person name="McCusker W."/>
            <person name="McDonough S."/>
            <person name="Mehta T."/>
            <person name="Meldrim J."/>
            <person name="Meneus L."/>
            <person name="Mihai O."/>
            <person name="Mihalev A."/>
            <person name="Mihova T."/>
            <person name="Mittelman R."/>
            <person name="Mlenga V."/>
            <person name="Montmayeur A."/>
            <person name="Mulrain L."/>
            <person name="Navidi A."/>
            <person name="Naylor J."/>
            <person name="Negash T."/>
            <person name="Nguyen T."/>
            <person name="Nguyen N."/>
            <person name="Nicol R."/>
            <person name="Norbu C."/>
            <person name="Norbu N."/>
            <person name="Novod N."/>
            <person name="O'Neill B."/>
            <person name="Osman S."/>
            <person name="Markiewicz E."/>
            <person name="Oyono O.L."/>
            <person name="Patti C."/>
            <person name="Phunkhang P."/>
            <person name="Pierre F."/>
            <person name="Priest M."/>
            <person name="Raghuraman S."/>
            <person name="Rege F."/>
            <person name="Reyes R."/>
            <person name="Rise C."/>
            <person name="Rogov P."/>
            <person name="Ross K."/>
            <person name="Ryan E."/>
            <person name="Settipalli S."/>
            <person name="Shea T."/>
            <person name="Sherpa N."/>
            <person name="Shi L."/>
            <person name="Shih D."/>
            <person name="Sparrow T."/>
            <person name="Spaulding J."/>
            <person name="Stalker J."/>
            <person name="Stange-Thomann N."/>
            <person name="Stavropoulos S."/>
            <person name="Stone C."/>
            <person name="Strader C."/>
            <person name="Tesfaye S."/>
            <person name="Thomson T."/>
            <person name="Thoulutsang Y."/>
            <person name="Thoulutsang D."/>
            <person name="Topham K."/>
            <person name="Topping I."/>
            <person name="Tsamla T."/>
            <person name="Vassiliev H."/>
            <person name="Vo A."/>
            <person name="Wangchuk T."/>
            <person name="Wangdi T."/>
            <person name="Weiand M."/>
            <person name="Wilkinson J."/>
            <person name="Wilson A."/>
            <person name="Yadav S."/>
            <person name="Young G."/>
            <person name="Yu Q."/>
            <person name="Zembek L."/>
            <person name="Zhong D."/>
            <person name="Zimmer A."/>
            <person name="Zwirko Z."/>
            <person name="Jaffe D.B."/>
            <person name="Alvarez P."/>
            <person name="Brockman W."/>
            <person name="Butler J."/>
            <person name="Chin C."/>
            <person name="Gnerre S."/>
            <person name="MacCallum I."/>
            <person name="Graves J.A."/>
            <person name="Ponting C.P."/>
            <person name="Breen M."/>
            <person name="Samollow P.B."/>
            <person name="Lander E.S."/>
            <person name="Lindblad-Toh K."/>
        </authorList>
    </citation>
    <scope>NUCLEOTIDE SEQUENCE [LARGE SCALE GENOMIC DNA]</scope>
</reference>
<feature type="domain" description="C2H2-type" evidence="3">
    <location>
        <begin position="413"/>
        <end position="443"/>
    </location>
</feature>
<dbReference type="GO" id="GO:0008270">
    <property type="term" value="F:zinc ion binding"/>
    <property type="evidence" value="ECO:0007669"/>
    <property type="project" value="UniProtKB-KW"/>
</dbReference>
<dbReference type="InParanoid" id="A0A5F8GS13"/>
<dbReference type="KEGG" id="mdo:100021847"/>
<dbReference type="CTD" id="55778"/>
<dbReference type="AlphaFoldDB" id="A0A5F8GS13"/>
<dbReference type="Proteomes" id="UP000002280">
    <property type="component" value="Chromosome 1"/>
</dbReference>
<dbReference type="PROSITE" id="PS50157">
    <property type="entry name" value="ZINC_FINGER_C2H2_2"/>
    <property type="match status" value="1"/>
</dbReference>
<name>A0A5F8GS13_MONDO</name>
<reference evidence="4" key="2">
    <citation type="submission" date="2025-08" db="UniProtKB">
        <authorList>
            <consortium name="Ensembl"/>
        </authorList>
    </citation>
    <scope>IDENTIFICATION</scope>
</reference>
<dbReference type="Bgee" id="ENSMODG00000013320">
    <property type="expression patterns" value="Expressed in forelimb bud and 20 other cell types or tissues"/>
</dbReference>
<keyword evidence="1" id="KW-0863">Zinc-finger</keyword>
<sequence>MYQLFLRQRMLSSEAPVGPPPPMTPNEVATQWLRAPGYVVTSAVLVQFPGTEPKLLLCLLPLLPGQAMAEAEAEENGEEGDVFREPLTPAPGRTVVCAPWSGGLAAPPALWEETEQPQLAPSSPAVPLAPEHLPRVLEQVRKAPPPSPRPLGTVGSGLSGSCGFSVVQDAARRLQDAAQQVAQHWGPDAPPPPPRLLQPKELEAIRVKVKSGERPMPPLAAIQPKTITLSHPFNGNTDLLGLSVVNPSIIQIQPLKRTEQQDLANTLPSPPLQFLVQRPLPPLGPVSVEKFLAHKMQNGQRSTFIPLSVLNTSAITSSAVTSNSANLLISTPESERTEKLKKSLKVKTRSGRISRPPKYKAKDYKFIKTQDLADGHQSDSDDYSELNVEEEDDKRGKDTLFNSSSGYLKPKTFKCQTCEKSYIGQGGLARHYKLNPGHGQLEPKILIPGKPNGNGEAGDITVNTVTTESSIHESTLAPGVAESDSAWNGQQNCDSKEVGTLLESEEKNGNRLACWGSRRTKGSKRCRKLKASVKSSCSGKHSNSVHPTSCTGGAAEQNVVGNKKAELKELLQQCDHGDLMELVLPHLSKLVTVYEFLLMKVEKSHLAKPFFPDVYKEFEELHKMVKKMCQDYFGSSVLSSQQPLEIKNNEVAESLGITEELLRKKEKNSILPQTILSAVEVGLGEITGQKREKEILEEVMVPVKRTRIESGSKNMNHNYISHGGLQEKTTPLCNQVNAEGFNLQLNRTTSQFSEETYNVTVDAESQMFHADQLPKTLADAEGKNESVDSVTLYQAVNGIQTCSQLENPGDLLQEQTELFPACVQNHSPDFHNTTLSARDSTWSGYEIQNRRENEECKSHQEFFNPGNETNEITSQPERILPADFVTTANSYQISSESQHHPLLEASLSTEGILESPENLDQFPESLQDNQREQENAIAVSETLAFEITDETQELSQGHEQIFIQTSDGLILSHPDTAVSEANDIVIVTDVDGTAVHISTPDGLPLETLEALLAVDKREQE</sequence>
<dbReference type="InterPro" id="IPR031885">
    <property type="entry name" value="DUF4764"/>
</dbReference>
<dbReference type="STRING" id="13616.ENSMODP00000050242"/>
<dbReference type="Ensembl" id="ENSMODT00000064986.1">
    <property type="protein sequence ID" value="ENSMODP00000050242.1"/>
    <property type="gene ID" value="ENSMODG00000013320.4"/>
</dbReference>
<evidence type="ECO:0000256" key="1">
    <source>
        <dbReference type="PROSITE-ProRule" id="PRU00042"/>
    </source>
</evidence>
<dbReference type="RefSeq" id="XP_001373877.3">
    <property type="nucleotide sequence ID" value="XM_001373840.5"/>
</dbReference>